<dbReference type="GO" id="GO:0016491">
    <property type="term" value="F:oxidoreductase activity"/>
    <property type="evidence" value="ECO:0007669"/>
    <property type="project" value="UniProtKB-KW"/>
</dbReference>
<keyword evidence="5" id="KW-0274">FAD</keyword>
<dbReference type="GO" id="GO:0051539">
    <property type="term" value="F:4 iron, 4 sulfur cluster binding"/>
    <property type="evidence" value="ECO:0007669"/>
    <property type="project" value="UniProtKB-KW"/>
</dbReference>
<evidence type="ECO:0000313" key="11">
    <source>
        <dbReference type="Proteomes" id="UP000052008"/>
    </source>
</evidence>
<accession>A0A0S7WVR2</accession>
<keyword evidence="5" id="KW-0285">Flavoprotein</keyword>
<proteinExistence type="inferred from homology"/>
<dbReference type="InterPro" id="IPR036188">
    <property type="entry name" value="FAD/NAD-bd_sf"/>
</dbReference>
<keyword evidence="4" id="KW-0479">Metal-binding</keyword>
<dbReference type="InterPro" id="IPR017900">
    <property type="entry name" value="4Fe4S_Fe_S_CS"/>
</dbReference>
<evidence type="ECO:0000259" key="9">
    <source>
        <dbReference type="PROSITE" id="PS51379"/>
    </source>
</evidence>
<dbReference type="PANTHER" id="PTHR43498:SF1">
    <property type="entry name" value="COB--COM HETERODISULFIDE REDUCTASE IRON-SULFUR SUBUNIT A"/>
    <property type="match status" value="1"/>
</dbReference>
<dbReference type="GO" id="GO:0046872">
    <property type="term" value="F:metal ion binding"/>
    <property type="evidence" value="ECO:0007669"/>
    <property type="project" value="UniProtKB-KW"/>
</dbReference>
<keyword evidence="3" id="KW-0004">4Fe-4S</keyword>
<dbReference type="Gene3D" id="3.30.70.20">
    <property type="match status" value="1"/>
</dbReference>
<dbReference type="InterPro" id="IPR017896">
    <property type="entry name" value="4Fe4S_Fe-S-bd"/>
</dbReference>
<name>A0A0S7WVR2_UNCT6</name>
<evidence type="ECO:0000256" key="3">
    <source>
        <dbReference type="ARBA" id="ARBA00022485"/>
    </source>
</evidence>
<comment type="similarity">
    <text evidence="2">Belongs to the HdrA family.</text>
</comment>
<dbReference type="PROSITE" id="PS00198">
    <property type="entry name" value="4FE4S_FER_1"/>
    <property type="match status" value="1"/>
</dbReference>
<evidence type="ECO:0000256" key="7">
    <source>
        <dbReference type="ARBA" id="ARBA00023004"/>
    </source>
</evidence>
<keyword evidence="7" id="KW-0408">Iron</keyword>
<comment type="cofactor">
    <cofactor evidence="1">
        <name>FAD</name>
        <dbReference type="ChEBI" id="CHEBI:57692"/>
    </cofactor>
</comment>
<dbReference type="AlphaFoldDB" id="A0A0S7WVR2"/>
<evidence type="ECO:0000256" key="5">
    <source>
        <dbReference type="ARBA" id="ARBA00022827"/>
    </source>
</evidence>
<evidence type="ECO:0000256" key="2">
    <source>
        <dbReference type="ARBA" id="ARBA00006561"/>
    </source>
</evidence>
<dbReference type="EMBL" id="LIZS01000005">
    <property type="protein sequence ID" value="KPJ54203.1"/>
    <property type="molecule type" value="Genomic_DNA"/>
</dbReference>
<dbReference type="SUPFAM" id="SSF54862">
    <property type="entry name" value="4Fe-4S ferredoxins"/>
    <property type="match status" value="1"/>
</dbReference>
<evidence type="ECO:0000256" key="8">
    <source>
        <dbReference type="ARBA" id="ARBA00023014"/>
    </source>
</evidence>
<dbReference type="STRING" id="1703770.AMJ39_01220"/>
<dbReference type="InterPro" id="IPR039650">
    <property type="entry name" value="HdrA-like"/>
</dbReference>
<reference evidence="10 11" key="1">
    <citation type="journal article" date="2015" name="Microbiome">
        <title>Genomic resolution of linkages in carbon, nitrogen, and sulfur cycling among widespread estuary sediment bacteria.</title>
        <authorList>
            <person name="Baker B.J."/>
            <person name="Lazar C.S."/>
            <person name="Teske A.P."/>
            <person name="Dick G.J."/>
        </authorList>
    </citation>
    <scope>NUCLEOTIDE SEQUENCE [LARGE SCALE GENOMIC DNA]</scope>
    <source>
        <strain evidence="10">DG_24</strain>
    </source>
</reference>
<feature type="domain" description="4Fe-4S ferredoxin-type" evidence="9">
    <location>
        <begin position="4"/>
        <end position="34"/>
    </location>
</feature>
<dbReference type="PANTHER" id="PTHR43498">
    <property type="entry name" value="FERREDOXIN:COB-COM HETERODISULFIDE REDUCTASE SUBUNIT A"/>
    <property type="match status" value="1"/>
</dbReference>
<gene>
    <name evidence="10" type="ORF">AMJ39_01220</name>
</gene>
<sequence>MRKHARYVKEDLCTACGRCAEKCPVDVPDEFEMGLANRKAIYSYFDQGVPAAFTIDREHCIYLEKQKCGVCLRFCDIGAIDFEQQDETVTLEVGAIIVAVGYDCFDPTPMGEYGFGRHPDVITSLQLERLTSSAGPTGGHVCRPSDGGHARRIGFIQCVGSRDRRNSPYCSAVCCMYATKAAILAAEHDPEVRSTIYYMDLRAGGKGFQEYLRRAREMYDVAYIRGRVAEVVAGKEHRLSIRYEDTDTGWLGEGTADLVVLCTALVPSAGIGDLARRLGVDLDAYGFVASDPLSPVQASVPGIYACGYCREPLDIPDSVTGGSAAAAKAFKALTGARE</sequence>
<evidence type="ECO:0000256" key="6">
    <source>
        <dbReference type="ARBA" id="ARBA00023002"/>
    </source>
</evidence>
<evidence type="ECO:0000256" key="4">
    <source>
        <dbReference type="ARBA" id="ARBA00022723"/>
    </source>
</evidence>
<feature type="domain" description="4Fe-4S ferredoxin-type" evidence="9">
    <location>
        <begin position="51"/>
        <end position="85"/>
    </location>
</feature>
<dbReference type="SUPFAM" id="SSF51905">
    <property type="entry name" value="FAD/NAD(P)-binding domain"/>
    <property type="match status" value="1"/>
</dbReference>
<dbReference type="Proteomes" id="UP000052008">
    <property type="component" value="Unassembled WGS sequence"/>
</dbReference>
<organism evidence="10 11">
    <name type="scientific">candidate division TA06 bacterium DG_24</name>
    <dbReference type="NCBI Taxonomy" id="1703770"/>
    <lineage>
        <taxon>Bacteria</taxon>
        <taxon>Bacteria division TA06</taxon>
    </lineage>
</organism>
<keyword evidence="6" id="KW-0560">Oxidoreductase</keyword>
<dbReference type="Gene3D" id="3.50.50.60">
    <property type="entry name" value="FAD/NAD(P)-binding domain"/>
    <property type="match status" value="1"/>
</dbReference>
<evidence type="ECO:0000256" key="1">
    <source>
        <dbReference type="ARBA" id="ARBA00001974"/>
    </source>
</evidence>
<keyword evidence="8" id="KW-0411">Iron-sulfur</keyword>
<dbReference type="Pfam" id="PF00037">
    <property type="entry name" value="Fer4"/>
    <property type="match status" value="1"/>
</dbReference>
<evidence type="ECO:0000313" key="10">
    <source>
        <dbReference type="EMBL" id="KPJ54203.1"/>
    </source>
</evidence>
<dbReference type="PROSITE" id="PS51379">
    <property type="entry name" value="4FE4S_FER_2"/>
    <property type="match status" value="2"/>
</dbReference>
<protein>
    <recommendedName>
        <fullName evidence="9">4Fe-4S ferredoxin-type domain-containing protein</fullName>
    </recommendedName>
</protein>
<comment type="caution">
    <text evidence="10">The sequence shown here is derived from an EMBL/GenBank/DDBJ whole genome shotgun (WGS) entry which is preliminary data.</text>
</comment>